<dbReference type="InParanoid" id="A0A7L4YTZ0"/>
<evidence type="ECO:0000256" key="6">
    <source>
        <dbReference type="SAM" id="Phobius"/>
    </source>
</evidence>
<dbReference type="Gene3D" id="1.20.1250.20">
    <property type="entry name" value="MFS general substrate transporter like domains"/>
    <property type="match status" value="1"/>
</dbReference>
<dbReference type="PANTHER" id="PTHR43385">
    <property type="entry name" value="RIBOFLAVIN TRANSPORTER RIBJ"/>
    <property type="match status" value="1"/>
</dbReference>
<protein>
    <submittedName>
        <fullName evidence="8">MFS transporter</fullName>
    </submittedName>
</protein>
<dbReference type="InterPro" id="IPR011701">
    <property type="entry name" value="MFS"/>
</dbReference>
<evidence type="ECO:0000256" key="3">
    <source>
        <dbReference type="ARBA" id="ARBA00022692"/>
    </source>
</evidence>
<dbReference type="InterPro" id="IPR052983">
    <property type="entry name" value="MFS_Riboflavin_Transporter"/>
</dbReference>
<keyword evidence="2" id="KW-0813">Transport</keyword>
<dbReference type="PANTHER" id="PTHR43385:SF1">
    <property type="entry name" value="RIBOFLAVIN TRANSPORTER RIBJ"/>
    <property type="match status" value="1"/>
</dbReference>
<evidence type="ECO:0000256" key="4">
    <source>
        <dbReference type="ARBA" id="ARBA00022989"/>
    </source>
</evidence>
<sequence>MLDAITADTGWSATSASAAFSTGLIVSALIGVPTGWLLERYGPRVVMTAGSALAAPCAVLIALAPNIAVFTIGWLLAGLAMAATLYTAAFTAITSWFGAQRLRGITMVTLVGGLSSTVFAPITSFLMDHLTWRETFLVLAGVLAVITIPTHWFGLALPWRPVTRHSSQVDVRSVVRTVRFGGFALGMAVMIFCGFAAAMLIVALSIERGYSRTFGAVLLGLVGVGLVIGRGSYVRLAGRLPVRTRIPVVYICTITAIVLLAVVSGPVGLLAVIATLLGMTRGAGTLLQASFVADMWGTERYGALNGIFSAPMTIGMALAPFGGTAIAEAVGGYSQMMLVLAGIGVITLVAMMLLARGMTEHSSVTSSPG</sequence>
<evidence type="ECO:0000313" key="8">
    <source>
        <dbReference type="EMBL" id="QHC02413.1"/>
    </source>
</evidence>
<dbReference type="AlphaFoldDB" id="A0A7L4YTZ0"/>
<keyword evidence="9" id="KW-1185">Reference proteome</keyword>
<feature type="transmembrane region" description="Helical" evidence="6">
    <location>
        <begin position="212"/>
        <end position="233"/>
    </location>
</feature>
<dbReference type="PROSITE" id="PS50850">
    <property type="entry name" value="MFS"/>
    <property type="match status" value="1"/>
</dbReference>
<gene>
    <name evidence="8" type="ORF">EK0264_11825</name>
</gene>
<evidence type="ECO:0000256" key="1">
    <source>
        <dbReference type="ARBA" id="ARBA00004651"/>
    </source>
</evidence>
<keyword evidence="3 6" id="KW-0812">Transmembrane</keyword>
<accession>A0A7L4YTZ0</accession>
<dbReference type="Proteomes" id="UP000463857">
    <property type="component" value="Chromosome"/>
</dbReference>
<feature type="transmembrane region" description="Helical" evidence="6">
    <location>
        <begin position="180"/>
        <end position="206"/>
    </location>
</feature>
<dbReference type="KEGG" id="eke:EK0264_11825"/>
<dbReference type="SUPFAM" id="SSF103473">
    <property type="entry name" value="MFS general substrate transporter"/>
    <property type="match status" value="1"/>
</dbReference>
<feature type="transmembrane region" description="Helical" evidence="6">
    <location>
        <begin position="269"/>
        <end position="291"/>
    </location>
</feature>
<evidence type="ECO:0000256" key="5">
    <source>
        <dbReference type="ARBA" id="ARBA00023136"/>
    </source>
</evidence>
<feature type="transmembrane region" description="Helical" evidence="6">
    <location>
        <begin position="333"/>
        <end position="355"/>
    </location>
</feature>
<dbReference type="InterPro" id="IPR036259">
    <property type="entry name" value="MFS_trans_sf"/>
</dbReference>
<feature type="transmembrane region" description="Helical" evidence="6">
    <location>
        <begin position="18"/>
        <end position="38"/>
    </location>
</feature>
<keyword evidence="5 6" id="KW-0472">Membrane</keyword>
<name>A0A7L4YTZ0_9ACTN</name>
<dbReference type="GO" id="GO:0005886">
    <property type="term" value="C:plasma membrane"/>
    <property type="evidence" value="ECO:0007669"/>
    <property type="project" value="UniProtKB-SubCell"/>
</dbReference>
<feature type="domain" description="Major facilitator superfamily (MFS) profile" evidence="7">
    <location>
        <begin position="1"/>
        <end position="359"/>
    </location>
</feature>
<reference evidence="8 9" key="1">
    <citation type="journal article" date="2018" name="Int. J. Syst. Evol. Microbiol.">
        <title>Epidermidibacterium keratini gen. nov., sp. nov., a member of the family Sporichthyaceae, isolated from keratin epidermis.</title>
        <authorList>
            <person name="Lee D.G."/>
            <person name="Trujillo M.E."/>
            <person name="Kang S."/>
            <person name="Nam J.J."/>
            <person name="Kim Y.J."/>
        </authorList>
    </citation>
    <scope>NUCLEOTIDE SEQUENCE [LARGE SCALE GENOMIC DNA]</scope>
    <source>
        <strain evidence="8 9">EPI-7</strain>
    </source>
</reference>
<feature type="transmembrane region" description="Helical" evidence="6">
    <location>
        <begin position="136"/>
        <end position="159"/>
    </location>
</feature>
<organism evidence="8 9">
    <name type="scientific">Epidermidibacterium keratini</name>
    <dbReference type="NCBI Taxonomy" id="1891644"/>
    <lineage>
        <taxon>Bacteria</taxon>
        <taxon>Bacillati</taxon>
        <taxon>Actinomycetota</taxon>
        <taxon>Actinomycetes</taxon>
        <taxon>Sporichthyales</taxon>
        <taxon>Sporichthyaceae</taxon>
        <taxon>Epidermidibacterium</taxon>
    </lineage>
</organism>
<dbReference type="EMBL" id="CP047156">
    <property type="protein sequence ID" value="QHC02413.1"/>
    <property type="molecule type" value="Genomic_DNA"/>
</dbReference>
<dbReference type="InterPro" id="IPR020846">
    <property type="entry name" value="MFS_dom"/>
</dbReference>
<feature type="transmembrane region" description="Helical" evidence="6">
    <location>
        <begin position="74"/>
        <end position="97"/>
    </location>
</feature>
<comment type="subcellular location">
    <subcellularLocation>
        <location evidence="1">Cell membrane</location>
        <topology evidence="1">Multi-pass membrane protein</topology>
    </subcellularLocation>
</comment>
<proteinExistence type="predicted"/>
<feature type="transmembrane region" description="Helical" evidence="6">
    <location>
        <begin position="303"/>
        <end position="327"/>
    </location>
</feature>
<evidence type="ECO:0000256" key="2">
    <source>
        <dbReference type="ARBA" id="ARBA00022448"/>
    </source>
</evidence>
<evidence type="ECO:0000259" key="7">
    <source>
        <dbReference type="PROSITE" id="PS50850"/>
    </source>
</evidence>
<dbReference type="OrthoDB" id="7200137at2"/>
<feature type="transmembrane region" description="Helical" evidence="6">
    <location>
        <begin position="104"/>
        <end position="124"/>
    </location>
</feature>
<keyword evidence="4 6" id="KW-1133">Transmembrane helix</keyword>
<dbReference type="GO" id="GO:0022857">
    <property type="term" value="F:transmembrane transporter activity"/>
    <property type="evidence" value="ECO:0007669"/>
    <property type="project" value="InterPro"/>
</dbReference>
<dbReference type="Pfam" id="PF07690">
    <property type="entry name" value="MFS_1"/>
    <property type="match status" value="1"/>
</dbReference>
<feature type="transmembrane region" description="Helical" evidence="6">
    <location>
        <begin position="45"/>
        <end position="68"/>
    </location>
</feature>
<feature type="transmembrane region" description="Helical" evidence="6">
    <location>
        <begin position="245"/>
        <end position="263"/>
    </location>
</feature>
<evidence type="ECO:0000313" key="9">
    <source>
        <dbReference type="Proteomes" id="UP000463857"/>
    </source>
</evidence>